<dbReference type="AlphaFoldDB" id="A0AAE1MZV2"/>
<dbReference type="Proteomes" id="UP001293593">
    <property type="component" value="Unassembled WGS sequence"/>
</dbReference>
<dbReference type="GO" id="GO:0004714">
    <property type="term" value="F:transmembrane receptor protein tyrosine kinase activity"/>
    <property type="evidence" value="ECO:0007669"/>
    <property type="project" value="InterPro"/>
</dbReference>
<dbReference type="PANTHER" id="PTHR34590:SF15">
    <property type="entry name" value="PROTEIN KINASE DOMAIN-CONTAINING PROTEIN"/>
    <property type="match status" value="1"/>
</dbReference>
<dbReference type="InterPro" id="IPR045272">
    <property type="entry name" value="ANXUR1/2-like"/>
</dbReference>
<comment type="caution">
    <text evidence="1">The sequence shown here is derived from an EMBL/GenBank/DDBJ whole genome shotgun (WGS) entry which is preliminary data.</text>
</comment>
<sequence>MPEDLYYTKHDSLGFKLIGSLGMFSISDNVALQTEYRLNVGGKPISTPEDTGMLRSWDFDDSFLVQFSSLPTFY</sequence>
<accession>A0AAE1MZV2</accession>
<keyword evidence="2" id="KW-1185">Reference proteome</keyword>
<dbReference type="EMBL" id="JAWXYG010000002">
    <property type="protein sequence ID" value="KAK4280302.1"/>
    <property type="molecule type" value="Genomic_DNA"/>
</dbReference>
<proteinExistence type="predicted"/>
<reference evidence="1" key="1">
    <citation type="submission" date="2023-10" db="EMBL/GenBank/DDBJ databases">
        <title>Chromosome-level genome of the transformable northern wattle, Acacia crassicarpa.</title>
        <authorList>
            <person name="Massaro I."/>
            <person name="Sinha N.R."/>
            <person name="Poethig S."/>
            <person name="Leichty A.R."/>
        </authorList>
    </citation>
    <scope>NUCLEOTIDE SEQUENCE</scope>
    <source>
        <strain evidence="1">Acra3RX</strain>
        <tissue evidence="1">Leaf</tissue>
    </source>
</reference>
<evidence type="ECO:0000313" key="2">
    <source>
        <dbReference type="Proteomes" id="UP001293593"/>
    </source>
</evidence>
<evidence type="ECO:0000313" key="1">
    <source>
        <dbReference type="EMBL" id="KAK4280302.1"/>
    </source>
</evidence>
<name>A0AAE1MZV2_9FABA</name>
<dbReference type="PANTHER" id="PTHR34590">
    <property type="entry name" value="OS03G0124300 PROTEIN-RELATED"/>
    <property type="match status" value="1"/>
</dbReference>
<protein>
    <submittedName>
        <fullName evidence="1">Uncharacterized protein</fullName>
    </submittedName>
</protein>
<organism evidence="1 2">
    <name type="scientific">Acacia crassicarpa</name>
    <name type="common">northern wattle</name>
    <dbReference type="NCBI Taxonomy" id="499986"/>
    <lineage>
        <taxon>Eukaryota</taxon>
        <taxon>Viridiplantae</taxon>
        <taxon>Streptophyta</taxon>
        <taxon>Embryophyta</taxon>
        <taxon>Tracheophyta</taxon>
        <taxon>Spermatophyta</taxon>
        <taxon>Magnoliopsida</taxon>
        <taxon>eudicotyledons</taxon>
        <taxon>Gunneridae</taxon>
        <taxon>Pentapetalae</taxon>
        <taxon>rosids</taxon>
        <taxon>fabids</taxon>
        <taxon>Fabales</taxon>
        <taxon>Fabaceae</taxon>
        <taxon>Caesalpinioideae</taxon>
        <taxon>mimosoid clade</taxon>
        <taxon>Acacieae</taxon>
        <taxon>Acacia</taxon>
    </lineage>
</organism>
<gene>
    <name evidence="1" type="ORF">QN277_011941</name>
</gene>